<evidence type="ECO:0000313" key="3">
    <source>
        <dbReference type="EMBL" id="KAH0555316.1"/>
    </source>
</evidence>
<protein>
    <recommendedName>
        <fullName evidence="2">EB domain-containing protein</fullName>
    </recommendedName>
</protein>
<accession>A0AAV7I9W0</accession>
<proteinExistence type="predicted"/>
<evidence type="ECO:0000256" key="1">
    <source>
        <dbReference type="SAM" id="SignalP"/>
    </source>
</evidence>
<gene>
    <name evidence="3" type="ORF">KQX54_017587</name>
</gene>
<evidence type="ECO:0000313" key="4">
    <source>
        <dbReference type="Proteomes" id="UP000826195"/>
    </source>
</evidence>
<dbReference type="EMBL" id="JAHXZJ010001119">
    <property type="protein sequence ID" value="KAH0555316.1"/>
    <property type="molecule type" value="Genomic_DNA"/>
</dbReference>
<organism evidence="3 4">
    <name type="scientific">Cotesia glomerata</name>
    <name type="common">Lepidopteran parasitic wasp</name>
    <name type="synonym">Apanteles glomeratus</name>
    <dbReference type="NCBI Taxonomy" id="32391"/>
    <lineage>
        <taxon>Eukaryota</taxon>
        <taxon>Metazoa</taxon>
        <taxon>Ecdysozoa</taxon>
        <taxon>Arthropoda</taxon>
        <taxon>Hexapoda</taxon>
        <taxon>Insecta</taxon>
        <taxon>Pterygota</taxon>
        <taxon>Neoptera</taxon>
        <taxon>Endopterygota</taxon>
        <taxon>Hymenoptera</taxon>
        <taxon>Apocrita</taxon>
        <taxon>Ichneumonoidea</taxon>
        <taxon>Braconidae</taxon>
        <taxon>Microgastrinae</taxon>
        <taxon>Cotesia</taxon>
    </lineage>
</organism>
<dbReference type="AlphaFoldDB" id="A0AAV7I9W0"/>
<dbReference type="InterPro" id="IPR006149">
    <property type="entry name" value="EB_dom"/>
</dbReference>
<sequence length="237" mass="26436">MSVYYFSVFVLLPIVCPQDLEEMSLGPANTLKIGESCLRDYQCIKNAFCRSQRTCMCDPPYTPNIEGTVCHAAAGTNCGPQIEDCSTMSNSECIQGVCACKDNYFLDINNSSNCIIRPSRVDDACQRTDECADALDGALCVNNKCKCYGNFIFVNQTGKCIQTVGIFMPCKHNYQCYEKDKPDGLICTDGECAYKHNGEEVYSFSLSLETAKKIIEEENQNITTKRYQQFSCTLITP</sequence>
<feature type="domain" description="EB" evidence="2">
    <location>
        <begin position="29"/>
        <end position="64"/>
    </location>
</feature>
<evidence type="ECO:0000259" key="2">
    <source>
        <dbReference type="Pfam" id="PF01683"/>
    </source>
</evidence>
<reference evidence="3 4" key="1">
    <citation type="journal article" date="2021" name="J. Hered.">
        <title>A chromosome-level genome assembly of the parasitoid wasp, Cotesia glomerata (Hymenoptera: Braconidae).</title>
        <authorList>
            <person name="Pinto B.J."/>
            <person name="Weis J.J."/>
            <person name="Gamble T."/>
            <person name="Ode P.J."/>
            <person name="Paul R."/>
            <person name="Zaspel J.M."/>
        </authorList>
    </citation>
    <scope>NUCLEOTIDE SEQUENCE [LARGE SCALE GENOMIC DNA]</scope>
    <source>
        <strain evidence="3">CgM1</strain>
    </source>
</reference>
<dbReference type="PANTHER" id="PTHR39069">
    <property type="entry name" value="ECDYSONE-INDUCIBLE GENE E1, ISOFORM A"/>
    <property type="match status" value="1"/>
</dbReference>
<dbReference type="Proteomes" id="UP000826195">
    <property type="component" value="Unassembled WGS sequence"/>
</dbReference>
<dbReference type="Pfam" id="PF01683">
    <property type="entry name" value="EB"/>
    <property type="match status" value="1"/>
</dbReference>
<name>A0AAV7I9W0_COTGL</name>
<keyword evidence="1" id="KW-0732">Signal</keyword>
<comment type="caution">
    <text evidence="3">The sequence shown here is derived from an EMBL/GenBank/DDBJ whole genome shotgun (WGS) entry which is preliminary data.</text>
</comment>
<feature type="signal peptide" evidence="1">
    <location>
        <begin position="1"/>
        <end position="17"/>
    </location>
</feature>
<dbReference type="PANTHER" id="PTHR39069:SF8">
    <property type="entry name" value="FI17111P1"/>
    <property type="match status" value="1"/>
</dbReference>
<keyword evidence="4" id="KW-1185">Reference proteome</keyword>
<feature type="chain" id="PRO_5043619527" description="EB domain-containing protein" evidence="1">
    <location>
        <begin position="18"/>
        <end position="237"/>
    </location>
</feature>